<dbReference type="PANTHER" id="PTHR46695:SF4">
    <property type="entry name" value="ZINC FINGER CCCH DOMAIN-CONTAINING PROTEIN 44"/>
    <property type="match status" value="1"/>
</dbReference>
<dbReference type="GO" id="GO:0008270">
    <property type="term" value="F:zinc ion binding"/>
    <property type="evidence" value="ECO:0007669"/>
    <property type="project" value="UniProtKB-KW"/>
</dbReference>
<feature type="region of interest" description="Disordered" evidence="6">
    <location>
        <begin position="74"/>
        <end position="104"/>
    </location>
</feature>
<evidence type="ECO:0000259" key="8">
    <source>
        <dbReference type="PROSITE" id="PS50103"/>
    </source>
</evidence>
<dbReference type="EMBL" id="GGEC01015497">
    <property type="protein sequence ID" value="MBW95980.1"/>
    <property type="molecule type" value="Transcribed_RNA"/>
</dbReference>
<sequence length="1619" mass="177419">MDHRNSQTEQEQEYRPRIQHGEQRVFDGDACVSIDQCEKIPEMDDSQLVGAPVTAAGAAKEELSMVAAEVKVAEVSNDKRRRGRPPRTQGKTAPLAPPPPKRKKDEEDVCFICFDGGSLVLCDRRGCPKAYHPACIKRDEAFFRSKAKWNCGWHICSSCQKASHFMCYTCTYSLCKGCTKDANYVCVRGNKGLCGTCMRTIMLIENIAPRNEDMVQVDFDDNTSWEYLFKVYWIFLKTKLSLTLDELTKAKNPWKGDELPKAKNSCKEVGIMAPKAESPSEPNLFNNEKGSFLNHLCGNLVMTHSKRRKTHNYQPKVLNEESSQCTQKLGLEKVAHLPDGITWATNELLEFVSHMKNGDVSKLSQIDVQALLLEYVKRNNLRDPRKKSQIVCDRRLITLFGKDHVSRIEMPKLLDCHFLVKEKSSGDTVRAGVVDVIGSCKEATGNNNCQPTMGSDRRRKTRKKTDEGGSVANPNPDDYAAVDVHNISLLYMKRNLIESLMDDTEKFQEKIIGSFVRIRISCGDPKQDLYRLVQVVVLFAGTSKVAESYQVGTRTTNFMLEILNLDKKEAVSIEGISNQEFSEDECNCLRQSIKCGLIKCLKVGEIQKKAMMLREVKIDDCLETEILRLNHLHDRASEKGHRKELREYEEKLERLKSPEERKRRLHEALNVLADPDMDPSHESEANAGEADKRKQGNNVRPRIRGGNRKESEAKMLRGGDVMNYVGCREQMSLAVAREQGRNVNTAFYMDNGAAQIHEKAKESTLRQEGETAGLNGQNISKVGPTGSVVGFWNSHALAQSESSSGIVSTTIPPALSTSRELSASDPETDILWHYQDPSGKIQGPFGMSQLRKWSSGGLFPLDLKVWRINDKQEDSILLTDALIGQFHSHSQLPPNCYVRLHGVATINDTDTKWELGLGRNSEATWLDNKKVDHSWTSMQIGTSVMSNGSDLRSSGWGSHSSSCTTAVNAAIANGGQVQVSGQGRDFSGGSNSVDQPQICNSHPSTSSSRKLSEMPLLQVKECQANKKCSSGSPHKTTQVPPSVNESDAKRADSEGHSSQSSEQSWKPPPREDSSSGWDPNAGFVSMAKPVETLKHDKEIDFSDLLGPTPKQGHTDIKGQSGENKQSVSRHVPAMESGPSWSTASSLVVGGAQLPEVVGEWGSYASNPVKTSVEEWDSNLVAASSLKPTEGASDHAATPTSGNGQLTHSSSNNPAVDASSWQPIVPESNEFSLVDESVSDLLAEVEAMESLVGLPSPTSKMRCDELTQDSDDDCFTPVKEFSPVPGKSDALSSTSDIQMPSQLTTTDERLRLTDMPLQPTVTTAEPLGTSQRPLPLTVTDEPLQSQTIIIDASLHVSQVPSQLPVVDEPLQTSNLHSQSSVTDERLEIPQGPSDSTLPDESLPLLKSEVLDPQKSCSGHSSTIAEAGGDTRLSDVSVNQQEASPKLQPPASSTINQGETSSDIRPPTPSTVSQREAGSEIQQTAPTILDSSLRSSKGNANLSQGGAARGKNTVWGSGNTTVRQQHAGINPATSTGNPGGWGNQPRYGGDRFSGPRDHRNSYPDRNSGYGRDRSSWNRQPLFGAGSGGGPFRPPSKGQRVCKFYESGYCKKGASCSYYHPG</sequence>
<feature type="compositionally biased region" description="Basic and acidic residues" evidence="6">
    <location>
        <begin position="1046"/>
        <end position="1055"/>
    </location>
</feature>
<dbReference type="PROSITE" id="PS01359">
    <property type="entry name" value="ZF_PHD_1"/>
    <property type="match status" value="1"/>
</dbReference>
<dbReference type="InterPro" id="IPR011011">
    <property type="entry name" value="Znf_FYVE_PHD"/>
</dbReference>
<dbReference type="PROSITE" id="PS50016">
    <property type="entry name" value="ZF_PHD_2"/>
    <property type="match status" value="1"/>
</dbReference>
<dbReference type="InterPro" id="IPR058668">
    <property type="entry name" value="NERD_dom"/>
</dbReference>
<evidence type="ECO:0000256" key="1">
    <source>
        <dbReference type="ARBA" id="ARBA00022723"/>
    </source>
</evidence>
<dbReference type="SMART" id="SM00356">
    <property type="entry name" value="ZnF_C3H1"/>
    <property type="match status" value="1"/>
</dbReference>
<evidence type="ECO:0000259" key="10">
    <source>
        <dbReference type="PROSITE" id="PS51360"/>
    </source>
</evidence>
<dbReference type="PROSITE" id="PS50829">
    <property type="entry name" value="GYF"/>
    <property type="match status" value="1"/>
</dbReference>
<dbReference type="Pfam" id="PF02213">
    <property type="entry name" value="GYF"/>
    <property type="match status" value="1"/>
</dbReference>
<dbReference type="InterPro" id="IPR036128">
    <property type="entry name" value="Plus3-like_sf"/>
</dbReference>
<keyword evidence="4" id="KW-0238">DNA-binding</keyword>
<dbReference type="SMART" id="SM00444">
    <property type="entry name" value="GYF"/>
    <property type="match status" value="1"/>
</dbReference>
<feature type="region of interest" description="Disordered" evidence="6">
    <location>
        <begin position="978"/>
        <end position="1012"/>
    </location>
</feature>
<feature type="compositionally biased region" description="Basic and acidic residues" evidence="6">
    <location>
        <begin position="1091"/>
        <end position="1100"/>
    </location>
</feature>
<dbReference type="InterPro" id="IPR035445">
    <property type="entry name" value="GYF-like_dom_sf"/>
</dbReference>
<dbReference type="SUPFAM" id="SSF55277">
    <property type="entry name" value="GYF domain"/>
    <property type="match status" value="1"/>
</dbReference>
<dbReference type="CDD" id="cd00072">
    <property type="entry name" value="GYF"/>
    <property type="match status" value="1"/>
</dbReference>
<feature type="region of interest" description="Disordered" evidence="6">
    <location>
        <begin position="448"/>
        <end position="477"/>
    </location>
</feature>
<evidence type="ECO:0000256" key="2">
    <source>
        <dbReference type="ARBA" id="ARBA00022771"/>
    </source>
</evidence>
<feature type="domain" description="Plus3" evidence="10">
    <location>
        <begin position="481"/>
        <end position="618"/>
    </location>
</feature>
<name>A0A2P2JR83_RHIMU</name>
<evidence type="ECO:0000256" key="5">
    <source>
        <dbReference type="PROSITE-ProRule" id="PRU00723"/>
    </source>
</evidence>
<feature type="compositionally biased region" description="Polar residues" evidence="6">
    <location>
        <begin position="1468"/>
        <end position="1502"/>
    </location>
</feature>
<dbReference type="SMART" id="SM00249">
    <property type="entry name" value="PHD"/>
    <property type="match status" value="1"/>
</dbReference>
<accession>A0A2P2JR83</accession>
<dbReference type="PROSITE" id="PS50103">
    <property type="entry name" value="ZF_C3H1"/>
    <property type="match status" value="1"/>
</dbReference>
<dbReference type="SUPFAM" id="SSF90229">
    <property type="entry name" value="CCCH zinc finger"/>
    <property type="match status" value="1"/>
</dbReference>
<feature type="domain" description="PHD-type" evidence="7">
    <location>
        <begin position="107"/>
        <end position="173"/>
    </location>
</feature>
<dbReference type="FunFam" id="3.30.40.10:FF:000303">
    <property type="entry name" value="Zinc finger CCCH domain-containing protein 19"/>
    <property type="match status" value="1"/>
</dbReference>
<feature type="domain" description="C3H1-type" evidence="8">
    <location>
        <begin position="1593"/>
        <end position="1619"/>
    </location>
</feature>
<dbReference type="InterPro" id="IPR036855">
    <property type="entry name" value="Znf_CCCH_sf"/>
</dbReference>
<dbReference type="InterPro" id="IPR036885">
    <property type="entry name" value="SWIB_MDM2_dom_sf"/>
</dbReference>
<evidence type="ECO:0000259" key="11">
    <source>
        <dbReference type="PROSITE" id="PS51925"/>
    </source>
</evidence>
<dbReference type="InterPro" id="IPR001965">
    <property type="entry name" value="Znf_PHD"/>
</dbReference>
<feature type="compositionally biased region" description="Polar residues" evidence="6">
    <location>
        <begin position="1026"/>
        <end position="1045"/>
    </location>
</feature>
<evidence type="ECO:0000259" key="7">
    <source>
        <dbReference type="PROSITE" id="PS50016"/>
    </source>
</evidence>
<feature type="region of interest" description="Disordered" evidence="6">
    <location>
        <begin position="1181"/>
        <end position="1222"/>
    </location>
</feature>
<dbReference type="GO" id="GO:0003677">
    <property type="term" value="F:DNA binding"/>
    <property type="evidence" value="ECO:0007669"/>
    <property type="project" value="UniProtKB-KW"/>
</dbReference>
<feature type="region of interest" description="Disordered" evidence="6">
    <location>
        <begin position="1273"/>
        <end position="1294"/>
    </location>
</feature>
<feature type="region of interest" description="Disordered" evidence="6">
    <location>
        <begin position="1"/>
        <end position="22"/>
    </location>
</feature>
<protein>
    <submittedName>
        <fullName evidence="12">Zinc finger CCCH domain-containing protein 44</fullName>
    </submittedName>
</protein>
<dbReference type="Pfam" id="PF25980">
    <property type="entry name" value="NERD_plant"/>
    <property type="match status" value="1"/>
</dbReference>
<feature type="compositionally biased region" description="Basic and acidic residues" evidence="6">
    <location>
        <begin position="678"/>
        <end position="694"/>
    </location>
</feature>
<dbReference type="InterPro" id="IPR003121">
    <property type="entry name" value="SWIB_MDM2_domain"/>
</dbReference>
<keyword evidence="1 5" id="KW-0479">Metal-binding</keyword>
<keyword evidence="3 5" id="KW-0862">Zinc</keyword>
<dbReference type="InterPro" id="IPR013083">
    <property type="entry name" value="Znf_RING/FYVE/PHD"/>
</dbReference>
<dbReference type="InterPro" id="IPR000571">
    <property type="entry name" value="Znf_CCCH"/>
</dbReference>
<feature type="zinc finger region" description="C3H1-type" evidence="5">
    <location>
        <begin position="1593"/>
        <end position="1619"/>
    </location>
</feature>
<dbReference type="Gene3D" id="3.30.40.10">
    <property type="entry name" value="Zinc/RING finger domain, C3HC4 (zinc finger)"/>
    <property type="match status" value="1"/>
</dbReference>
<dbReference type="Gene3D" id="1.10.245.10">
    <property type="entry name" value="SWIB/MDM2 domain"/>
    <property type="match status" value="1"/>
</dbReference>
<dbReference type="InterPro" id="IPR019786">
    <property type="entry name" value="Zinc_finger_PHD-type_CS"/>
</dbReference>
<dbReference type="InterPro" id="IPR004343">
    <property type="entry name" value="Plus-3_dom"/>
</dbReference>
<dbReference type="CDD" id="cd15568">
    <property type="entry name" value="PHD5_NSD"/>
    <property type="match status" value="1"/>
</dbReference>
<dbReference type="Pfam" id="PF03126">
    <property type="entry name" value="Plus-3"/>
    <property type="match status" value="1"/>
</dbReference>
<feature type="compositionally biased region" description="Polar residues" evidence="6">
    <location>
        <begin position="1512"/>
        <end position="1522"/>
    </location>
</feature>
<proteinExistence type="predicted"/>
<feature type="compositionally biased region" description="Polar residues" evidence="6">
    <location>
        <begin position="1432"/>
        <end position="1441"/>
    </location>
</feature>
<feature type="domain" description="GYF" evidence="9">
    <location>
        <begin position="829"/>
        <end position="883"/>
    </location>
</feature>
<dbReference type="SUPFAM" id="SSF57903">
    <property type="entry name" value="FYVE/PHD zinc finger"/>
    <property type="match status" value="1"/>
</dbReference>
<reference evidence="12" key="1">
    <citation type="submission" date="2018-02" db="EMBL/GenBank/DDBJ databases">
        <title>Rhizophora mucronata_Transcriptome.</title>
        <authorList>
            <person name="Meera S.P."/>
            <person name="Sreeshan A."/>
            <person name="Augustine A."/>
        </authorList>
    </citation>
    <scope>NUCLEOTIDE SEQUENCE</scope>
    <source>
        <tissue evidence="12">Leaf</tissue>
    </source>
</reference>
<dbReference type="InterPro" id="IPR019787">
    <property type="entry name" value="Znf_PHD-finger"/>
</dbReference>
<dbReference type="InterPro" id="IPR003169">
    <property type="entry name" value="GYF"/>
</dbReference>
<evidence type="ECO:0000256" key="4">
    <source>
        <dbReference type="ARBA" id="ARBA00023125"/>
    </source>
</evidence>
<feature type="compositionally biased region" description="Polar residues" evidence="6">
    <location>
        <begin position="1197"/>
        <end position="1221"/>
    </location>
</feature>
<feature type="compositionally biased region" description="Polar residues" evidence="6">
    <location>
        <begin position="988"/>
        <end position="1009"/>
    </location>
</feature>
<feature type="compositionally biased region" description="Polar residues" evidence="6">
    <location>
        <begin position="1448"/>
        <end position="1461"/>
    </location>
</feature>
<dbReference type="PROSITE" id="PS51925">
    <property type="entry name" value="SWIB_MDM2"/>
    <property type="match status" value="1"/>
</dbReference>
<dbReference type="Pfam" id="PF02201">
    <property type="entry name" value="SWIB"/>
    <property type="match status" value="1"/>
</dbReference>
<feature type="domain" description="DM2" evidence="11">
    <location>
        <begin position="337"/>
        <end position="420"/>
    </location>
</feature>
<feature type="compositionally biased region" description="Polar residues" evidence="6">
    <location>
        <begin position="1413"/>
        <end position="1422"/>
    </location>
</feature>
<dbReference type="PANTHER" id="PTHR46695">
    <property type="entry name" value="ZINC FINGER CCCH DOMAIN-CONTAINING PROTEIN 44-RELATED"/>
    <property type="match status" value="1"/>
</dbReference>
<evidence type="ECO:0000256" key="6">
    <source>
        <dbReference type="SAM" id="MobiDB-lite"/>
    </source>
</evidence>
<dbReference type="SUPFAM" id="SSF47592">
    <property type="entry name" value="SWIB/MDM2 domain"/>
    <property type="match status" value="1"/>
</dbReference>
<feature type="region of interest" description="Disordered" evidence="6">
    <location>
        <begin position="670"/>
        <end position="715"/>
    </location>
</feature>
<evidence type="ECO:0000259" key="9">
    <source>
        <dbReference type="PROSITE" id="PS50829"/>
    </source>
</evidence>
<feature type="compositionally biased region" description="Basic and acidic residues" evidence="6">
    <location>
        <begin position="1551"/>
        <end position="1560"/>
    </location>
</feature>
<dbReference type="CDD" id="cd10567">
    <property type="entry name" value="SWIB-MDM2_like"/>
    <property type="match status" value="1"/>
</dbReference>
<dbReference type="Gene3D" id="3.30.1490.40">
    <property type="match status" value="1"/>
</dbReference>
<keyword evidence="2 5" id="KW-0863">Zinc-finger</keyword>
<dbReference type="SUPFAM" id="SSF159042">
    <property type="entry name" value="Plus3-like"/>
    <property type="match status" value="1"/>
</dbReference>
<dbReference type="Gene3D" id="3.90.70.200">
    <property type="entry name" value="Plus-3 domain"/>
    <property type="match status" value="1"/>
</dbReference>
<dbReference type="SMART" id="SM00719">
    <property type="entry name" value="Plus3"/>
    <property type="match status" value="1"/>
</dbReference>
<feature type="compositionally biased region" description="Polar residues" evidence="6">
    <location>
        <begin position="1369"/>
        <end position="1380"/>
    </location>
</feature>
<feature type="region of interest" description="Disordered" evidence="6">
    <location>
        <begin position="1364"/>
        <end position="1592"/>
    </location>
</feature>
<feature type="region of interest" description="Disordered" evidence="6">
    <location>
        <begin position="1024"/>
        <end position="1143"/>
    </location>
</feature>
<evidence type="ECO:0000313" key="12">
    <source>
        <dbReference type="EMBL" id="MBW95980.1"/>
    </source>
</evidence>
<evidence type="ECO:0000256" key="3">
    <source>
        <dbReference type="ARBA" id="ARBA00022833"/>
    </source>
</evidence>
<dbReference type="PROSITE" id="PS51360">
    <property type="entry name" value="PLUS3"/>
    <property type="match status" value="1"/>
</dbReference>
<organism evidence="12">
    <name type="scientific">Rhizophora mucronata</name>
    <name type="common">Asiatic mangrove</name>
    <dbReference type="NCBI Taxonomy" id="61149"/>
    <lineage>
        <taxon>Eukaryota</taxon>
        <taxon>Viridiplantae</taxon>
        <taxon>Streptophyta</taxon>
        <taxon>Embryophyta</taxon>
        <taxon>Tracheophyta</taxon>
        <taxon>Spermatophyta</taxon>
        <taxon>Magnoliopsida</taxon>
        <taxon>eudicotyledons</taxon>
        <taxon>Gunneridae</taxon>
        <taxon>Pentapetalae</taxon>
        <taxon>rosids</taxon>
        <taxon>fabids</taxon>
        <taxon>Malpighiales</taxon>
        <taxon>Rhizophoraceae</taxon>
        <taxon>Rhizophora</taxon>
    </lineage>
</organism>